<dbReference type="Gene3D" id="3.30.470.10">
    <property type="match status" value="1"/>
</dbReference>
<evidence type="ECO:0000313" key="3">
    <source>
        <dbReference type="Proteomes" id="UP000189177"/>
    </source>
</evidence>
<name>A0A1V3A0W1_9GAMM</name>
<protein>
    <submittedName>
        <fullName evidence="2">Aminodeoxychorismate lyase</fullName>
    </submittedName>
</protein>
<dbReference type="SUPFAM" id="SSF56752">
    <property type="entry name" value="D-aminoacid aminotransferase-like PLP-dependent enzymes"/>
    <property type="match status" value="1"/>
</dbReference>
<keyword evidence="2" id="KW-0456">Lyase</keyword>
<dbReference type="GO" id="GO:0016829">
    <property type="term" value="F:lyase activity"/>
    <property type="evidence" value="ECO:0007669"/>
    <property type="project" value="UniProtKB-KW"/>
</dbReference>
<dbReference type="EMBL" id="MUZR01000008">
    <property type="protein sequence ID" value="OOC10956.1"/>
    <property type="molecule type" value="Genomic_DNA"/>
</dbReference>
<dbReference type="STRING" id="252474.B1A74_03685"/>
<dbReference type="AlphaFoldDB" id="A0A1V3A0W1"/>
<sequence>MTADDRGLLLGDGLFETVLVRQRHACLWAWHRARLELGLQRLGFPAQDPEWLRGEIEAAAGPGERLVRLTLTRGRGPRGYAPPAEPAVTRLVSAGPEMSRPDPAGATPLRIGFSTIPASVNPALGGIKHLGRLDNVLARMHWREGEDEAILRDAAGRITCATQGNLWLREGTHLVTPPVDEAGIAGTRRAWVLEKAEEFGVSTEVAWPTYERLQAADGLYVSNARLGLAAGVLIGGGAARTEPAALQALRRALHEAD</sequence>
<dbReference type="InterPro" id="IPR001544">
    <property type="entry name" value="Aminotrans_IV"/>
</dbReference>
<dbReference type="InterPro" id="IPR036038">
    <property type="entry name" value="Aminotransferase-like"/>
</dbReference>
<dbReference type="Gene3D" id="3.20.10.10">
    <property type="entry name" value="D-amino Acid Aminotransferase, subunit A, domain 2"/>
    <property type="match status" value="1"/>
</dbReference>
<evidence type="ECO:0000313" key="2">
    <source>
        <dbReference type="EMBL" id="OOC10956.1"/>
    </source>
</evidence>
<dbReference type="PANTHER" id="PTHR42743">
    <property type="entry name" value="AMINO-ACID AMINOTRANSFERASE"/>
    <property type="match status" value="1"/>
</dbReference>
<evidence type="ECO:0000256" key="1">
    <source>
        <dbReference type="ARBA" id="ARBA00009320"/>
    </source>
</evidence>
<dbReference type="InterPro" id="IPR043131">
    <property type="entry name" value="BCAT-like_N"/>
</dbReference>
<keyword evidence="3" id="KW-1185">Reference proteome</keyword>
<reference evidence="2 3" key="1">
    <citation type="submission" date="2017-02" db="EMBL/GenBank/DDBJ databases">
        <title>Genomic diversity within the haloalkaliphilic genus Thioalkalivibrio.</title>
        <authorList>
            <person name="Ahn A.-C."/>
            <person name="Meier-Kolthoff J."/>
            <person name="Overmars L."/>
            <person name="Richter M."/>
            <person name="Woyke T."/>
            <person name="Sorokin D.Y."/>
            <person name="Muyzer G."/>
        </authorList>
    </citation>
    <scope>NUCLEOTIDE SEQUENCE [LARGE SCALE GENOMIC DNA]</scope>
    <source>
        <strain evidence="2 3">HL17</strain>
    </source>
</reference>
<gene>
    <name evidence="2" type="ORF">B1A74_03685</name>
</gene>
<accession>A0A1V3A0W1</accession>
<proteinExistence type="inferred from homology"/>
<dbReference type="Pfam" id="PF01063">
    <property type="entry name" value="Aminotran_4"/>
    <property type="match status" value="1"/>
</dbReference>
<comment type="caution">
    <text evidence="2">The sequence shown here is derived from an EMBL/GenBank/DDBJ whole genome shotgun (WGS) entry which is preliminary data.</text>
</comment>
<organism evidence="2 3">
    <name type="scientific">Thioalkalivibrio halophilus</name>
    <dbReference type="NCBI Taxonomy" id="252474"/>
    <lineage>
        <taxon>Bacteria</taxon>
        <taxon>Pseudomonadati</taxon>
        <taxon>Pseudomonadota</taxon>
        <taxon>Gammaproteobacteria</taxon>
        <taxon>Chromatiales</taxon>
        <taxon>Ectothiorhodospiraceae</taxon>
        <taxon>Thioalkalivibrio</taxon>
    </lineage>
</organism>
<dbReference type="InterPro" id="IPR050571">
    <property type="entry name" value="Class-IV_PLP-Dep_Aminotrnsfr"/>
</dbReference>
<dbReference type="OrthoDB" id="9805628at2"/>
<dbReference type="PANTHER" id="PTHR42743:SF13">
    <property type="entry name" value="P-LOOP CONTAINING NUCLEOSIDE TRIPHOSPHATE HYDROLASE PROTEIN"/>
    <property type="match status" value="1"/>
</dbReference>
<comment type="similarity">
    <text evidence="1">Belongs to the class-IV pyridoxal-phosphate-dependent aminotransferase family.</text>
</comment>
<dbReference type="InterPro" id="IPR043132">
    <property type="entry name" value="BCAT-like_C"/>
</dbReference>
<dbReference type="Proteomes" id="UP000189177">
    <property type="component" value="Unassembled WGS sequence"/>
</dbReference>
<dbReference type="GO" id="GO:0046394">
    <property type="term" value="P:carboxylic acid biosynthetic process"/>
    <property type="evidence" value="ECO:0007669"/>
    <property type="project" value="UniProtKB-ARBA"/>
</dbReference>